<dbReference type="PANTHER" id="PTHR46426">
    <property type="entry name" value="PROTEIN DISULFIDE-ISOMERASE TMX3"/>
    <property type="match status" value="1"/>
</dbReference>
<dbReference type="Proteomes" id="UP000218811">
    <property type="component" value="Unassembled WGS sequence"/>
</dbReference>
<dbReference type="SUPFAM" id="SSF52833">
    <property type="entry name" value="Thioredoxin-like"/>
    <property type="match status" value="3"/>
</dbReference>
<dbReference type="OrthoDB" id="72053at2759"/>
<organism evidence="9 10">
    <name type="scientific">Wolfiporia cocos (strain MD-104)</name>
    <name type="common">Brown rot fungus</name>
    <dbReference type="NCBI Taxonomy" id="742152"/>
    <lineage>
        <taxon>Eukaryota</taxon>
        <taxon>Fungi</taxon>
        <taxon>Dikarya</taxon>
        <taxon>Basidiomycota</taxon>
        <taxon>Agaricomycotina</taxon>
        <taxon>Agaricomycetes</taxon>
        <taxon>Polyporales</taxon>
        <taxon>Phaeolaceae</taxon>
        <taxon>Wolfiporia</taxon>
    </lineage>
</organism>
<keyword evidence="10" id="KW-1185">Reference proteome</keyword>
<comment type="function">
    <text evidence="5">Probable disulfide isomerase, which participates in the folding of proteins containing disulfide bonds. May act as a dithiol oxidase. Acts as a regulator of endoplasmic reticulum-mitochondria contact sites via its ability to regulate redox signals.</text>
</comment>
<evidence type="ECO:0000256" key="5">
    <source>
        <dbReference type="ARBA" id="ARBA00045246"/>
    </source>
</evidence>
<dbReference type="CDD" id="cd02961">
    <property type="entry name" value="PDI_a_family"/>
    <property type="match status" value="1"/>
</dbReference>
<keyword evidence="2 6" id="KW-0812">Transmembrane</keyword>
<feature type="domain" description="Thioredoxin" evidence="8">
    <location>
        <begin position="14"/>
        <end position="132"/>
    </location>
</feature>
<evidence type="ECO:0000256" key="4">
    <source>
        <dbReference type="ARBA" id="ARBA00023136"/>
    </source>
</evidence>
<dbReference type="Pfam" id="PF00085">
    <property type="entry name" value="Thioredoxin"/>
    <property type="match status" value="2"/>
</dbReference>
<feature type="chain" id="PRO_5013924419" evidence="7">
    <location>
        <begin position="26"/>
        <end position="580"/>
    </location>
</feature>
<protein>
    <submittedName>
        <fullName evidence="9">Thioredoxin-like protein</fullName>
    </submittedName>
</protein>
<dbReference type="STRING" id="742152.A0A2H3JJG6"/>
<dbReference type="InterPro" id="IPR013766">
    <property type="entry name" value="Thioredoxin_domain"/>
</dbReference>
<dbReference type="EMBL" id="KB468113">
    <property type="protein sequence ID" value="PCH41685.1"/>
    <property type="molecule type" value="Genomic_DNA"/>
</dbReference>
<evidence type="ECO:0000256" key="7">
    <source>
        <dbReference type="SAM" id="SignalP"/>
    </source>
</evidence>
<keyword evidence="7" id="KW-0732">Signal</keyword>
<feature type="transmembrane region" description="Helical" evidence="6">
    <location>
        <begin position="540"/>
        <end position="559"/>
    </location>
</feature>
<dbReference type="InterPro" id="IPR036249">
    <property type="entry name" value="Thioredoxin-like_sf"/>
</dbReference>
<feature type="domain" description="Thioredoxin" evidence="8">
    <location>
        <begin position="137"/>
        <end position="276"/>
    </location>
</feature>
<dbReference type="PROSITE" id="PS51352">
    <property type="entry name" value="THIOREDOXIN_2"/>
    <property type="match status" value="2"/>
</dbReference>
<evidence type="ECO:0000256" key="2">
    <source>
        <dbReference type="ARBA" id="ARBA00022692"/>
    </source>
</evidence>
<accession>A0A2H3JJG6</accession>
<dbReference type="Gene3D" id="3.40.30.10">
    <property type="entry name" value="Glutaredoxin"/>
    <property type="match status" value="3"/>
</dbReference>
<dbReference type="InterPro" id="IPR017937">
    <property type="entry name" value="Thioredoxin_CS"/>
</dbReference>
<dbReference type="InterPro" id="IPR052250">
    <property type="entry name" value="PDI_TMX3"/>
</dbReference>
<gene>
    <name evidence="9" type="ORF">WOLCODRAFT_71211</name>
</gene>
<evidence type="ECO:0000313" key="10">
    <source>
        <dbReference type="Proteomes" id="UP000218811"/>
    </source>
</evidence>
<keyword evidence="4 6" id="KW-0472">Membrane</keyword>
<evidence type="ECO:0000313" key="9">
    <source>
        <dbReference type="EMBL" id="PCH41685.1"/>
    </source>
</evidence>
<keyword evidence="3 6" id="KW-1133">Transmembrane helix</keyword>
<feature type="signal peptide" evidence="7">
    <location>
        <begin position="1"/>
        <end position="25"/>
    </location>
</feature>
<sequence length="580" mass="64478">MRVPSCLIKLSSTLLVASFALTVAAVPVDSAELLVLTPDNFDPTISQGVWFIEHFSPYCGHCRKFLPTWKQLAEEYGSMADPGIHLAQVNCAVHGDLCTQHGVTGYPQMNLYRNGQFVESYMQSRAYDLLNAYISSKAELTSAPEPALPPAADREVAREKVVAQDDLNPNGAVLSLTDKTFRQTVEEGHVFVKFFAPWCGHCKKLAPTWTQLAGQMQHKLTIAEVNCEEHNALCRAEGVTGFPMLMYYSGDGGDKMEYTSGRKLEQLKAFADKVSGPAVQQIKYDEFEERVAEHPVFYLLLHPAYGSQSSNDVLEAAKVLFGSPPVYVSTSRLFYEDLTLDPDSTALLAFKDHDAAPAAVYNLPSVLATSGEKELLVNWLLRNRLPSSVELDSDNFQEVMNAPHHPLVVLVATPSSQLSGTAARVQKIARQWKDAKGDASVTFALMDADKWGKWLKSMYGVKADADGEPKVVVADHSRLLYYDVDQAGERIKLTPSSMFSAVNGALSGSTRPKHSENMVERMARYLNGKLTDIEWLVTTYPWRTAFFFASGLALVVFIFKRLVFDQESRDYQMRKADRLD</sequence>
<name>A0A2H3JJG6_WOLCO</name>
<evidence type="ECO:0000256" key="3">
    <source>
        <dbReference type="ARBA" id="ARBA00022989"/>
    </source>
</evidence>
<dbReference type="AlphaFoldDB" id="A0A2H3JJG6"/>
<proteinExistence type="predicted"/>
<dbReference type="Pfam" id="PF13848">
    <property type="entry name" value="Thioredoxin_6"/>
    <property type="match status" value="1"/>
</dbReference>
<dbReference type="GO" id="GO:0005789">
    <property type="term" value="C:endoplasmic reticulum membrane"/>
    <property type="evidence" value="ECO:0007669"/>
    <property type="project" value="UniProtKB-SubCell"/>
</dbReference>
<evidence type="ECO:0000256" key="1">
    <source>
        <dbReference type="ARBA" id="ARBA00004389"/>
    </source>
</evidence>
<evidence type="ECO:0000256" key="6">
    <source>
        <dbReference type="SAM" id="Phobius"/>
    </source>
</evidence>
<evidence type="ECO:0000259" key="8">
    <source>
        <dbReference type="PROSITE" id="PS51352"/>
    </source>
</evidence>
<dbReference type="PANTHER" id="PTHR46426:SF1">
    <property type="entry name" value="PROTEIN DISULFIDE-ISOMERASE TMX3"/>
    <property type="match status" value="1"/>
</dbReference>
<dbReference type="OMA" id="IFVYFYD"/>
<reference evidence="9 10" key="1">
    <citation type="journal article" date="2012" name="Science">
        <title>The Paleozoic origin of enzymatic lignin decomposition reconstructed from 31 fungal genomes.</title>
        <authorList>
            <person name="Floudas D."/>
            <person name="Binder M."/>
            <person name="Riley R."/>
            <person name="Barry K."/>
            <person name="Blanchette R.A."/>
            <person name="Henrissat B."/>
            <person name="Martinez A.T."/>
            <person name="Otillar R."/>
            <person name="Spatafora J.W."/>
            <person name="Yadav J.S."/>
            <person name="Aerts A."/>
            <person name="Benoit I."/>
            <person name="Boyd A."/>
            <person name="Carlson A."/>
            <person name="Copeland A."/>
            <person name="Coutinho P.M."/>
            <person name="de Vries R.P."/>
            <person name="Ferreira P."/>
            <person name="Findley K."/>
            <person name="Foster B."/>
            <person name="Gaskell J."/>
            <person name="Glotzer D."/>
            <person name="Gorecki P."/>
            <person name="Heitman J."/>
            <person name="Hesse C."/>
            <person name="Hori C."/>
            <person name="Igarashi K."/>
            <person name="Jurgens J.A."/>
            <person name="Kallen N."/>
            <person name="Kersten P."/>
            <person name="Kohler A."/>
            <person name="Kuees U."/>
            <person name="Kumar T.K.A."/>
            <person name="Kuo A."/>
            <person name="LaButti K."/>
            <person name="Larrondo L.F."/>
            <person name="Lindquist E."/>
            <person name="Ling A."/>
            <person name="Lombard V."/>
            <person name="Lucas S."/>
            <person name="Lundell T."/>
            <person name="Martin R."/>
            <person name="McLaughlin D.J."/>
            <person name="Morgenstern I."/>
            <person name="Morin E."/>
            <person name="Murat C."/>
            <person name="Nagy L.G."/>
            <person name="Nolan M."/>
            <person name="Ohm R.A."/>
            <person name="Patyshakuliyeva A."/>
            <person name="Rokas A."/>
            <person name="Ruiz-Duenas F.J."/>
            <person name="Sabat G."/>
            <person name="Salamov A."/>
            <person name="Samejima M."/>
            <person name="Schmutz J."/>
            <person name="Slot J.C."/>
            <person name="St John F."/>
            <person name="Stenlid J."/>
            <person name="Sun H."/>
            <person name="Sun S."/>
            <person name="Syed K."/>
            <person name="Tsang A."/>
            <person name="Wiebenga A."/>
            <person name="Young D."/>
            <person name="Pisabarro A."/>
            <person name="Eastwood D.C."/>
            <person name="Martin F."/>
            <person name="Cullen D."/>
            <person name="Grigoriev I.V."/>
            <person name="Hibbett D.S."/>
        </authorList>
    </citation>
    <scope>NUCLEOTIDE SEQUENCE [LARGE SCALE GENOMIC DNA]</scope>
    <source>
        <strain evidence="9 10">MD-104</strain>
    </source>
</reference>
<dbReference type="PROSITE" id="PS00194">
    <property type="entry name" value="THIOREDOXIN_1"/>
    <property type="match status" value="1"/>
</dbReference>
<comment type="subcellular location">
    <subcellularLocation>
        <location evidence="1">Endoplasmic reticulum membrane</location>
        <topology evidence="1">Single-pass membrane protein</topology>
    </subcellularLocation>
</comment>